<dbReference type="Proteomes" id="UP000486534">
    <property type="component" value="Unassembled WGS sequence"/>
</dbReference>
<comment type="caution">
    <text evidence="2">The sequence shown here is derived from an EMBL/GenBank/DDBJ whole genome shotgun (WGS) entry which is preliminary data.</text>
</comment>
<evidence type="ECO:0000313" key="2">
    <source>
        <dbReference type="EMBL" id="MQA55384.1"/>
    </source>
</evidence>
<accession>A0A7X1PND2</accession>
<evidence type="ECO:0000256" key="1">
    <source>
        <dbReference type="SAM" id="MobiDB-lite"/>
    </source>
</evidence>
<dbReference type="EMBL" id="WHUV01000003">
    <property type="protein sequence ID" value="MQA55384.1"/>
    <property type="molecule type" value="Genomic_DNA"/>
</dbReference>
<feature type="region of interest" description="Disordered" evidence="1">
    <location>
        <begin position="1"/>
        <end position="44"/>
    </location>
</feature>
<dbReference type="AlphaFoldDB" id="A0A7X1PND2"/>
<evidence type="ECO:0000313" key="3">
    <source>
        <dbReference type="Proteomes" id="UP000486534"/>
    </source>
</evidence>
<sequence length="60" mass="6620">MQNLRHAGQTTGATLKRRGSIPRLGAGHTRQAGKRKSPGARALFLPCRDDDRSEDCRKFA</sequence>
<proteinExistence type="predicted"/>
<feature type="compositionally biased region" description="Polar residues" evidence="1">
    <location>
        <begin position="1"/>
        <end position="13"/>
    </location>
</feature>
<protein>
    <submittedName>
        <fullName evidence="2">Uncharacterized protein</fullName>
    </submittedName>
</protein>
<gene>
    <name evidence="2" type="ORF">GDH07_18875</name>
</gene>
<reference evidence="2 3" key="1">
    <citation type="submission" date="2019-10" db="EMBL/GenBank/DDBJ databases">
        <title>Pseudomonas dajingensis sp. nov., isolated from the profound head ulcers of farmed Murray cod (Maccullochella peelii peelii).</title>
        <authorList>
            <person name="Liu Y."/>
        </authorList>
    </citation>
    <scope>NUCLEOTIDE SEQUENCE [LARGE SCALE GENOMIC DNA]</scope>
    <source>
        <strain evidence="2 3">MC042</strain>
    </source>
</reference>
<organism evidence="2 3">
    <name type="scientific">Pseudomonas piscis</name>
    <dbReference type="NCBI Taxonomy" id="2614538"/>
    <lineage>
        <taxon>Bacteria</taxon>
        <taxon>Pseudomonadati</taxon>
        <taxon>Pseudomonadota</taxon>
        <taxon>Gammaproteobacteria</taxon>
        <taxon>Pseudomonadales</taxon>
        <taxon>Pseudomonadaceae</taxon>
        <taxon>Pseudomonas</taxon>
    </lineage>
</organism>
<name>A0A7X1PND2_9PSED</name>